<evidence type="ECO:0000259" key="2">
    <source>
        <dbReference type="Pfam" id="PF03107"/>
    </source>
</evidence>
<keyword evidence="1" id="KW-0677">Repeat</keyword>
<dbReference type="Pfam" id="PF22926">
    <property type="entry name" value="C1-like_CT"/>
    <property type="match status" value="1"/>
</dbReference>
<feature type="domain" description="DC1" evidence="2">
    <location>
        <begin position="413"/>
        <end position="462"/>
    </location>
</feature>
<reference evidence="4" key="1">
    <citation type="journal article" date="2019" name="Database">
        <title>The radish genome database (RadishGD): an integrated information resource for radish genomics.</title>
        <authorList>
            <person name="Yu H.J."/>
            <person name="Baek S."/>
            <person name="Lee Y.J."/>
            <person name="Cho A."/>
            <person name="Mun J.H."/>
        </authorList>
    </citation>
    <scope>NUCLEOTIDE SEQUENCE [LARGE SCALE GENOMIC DNA]</scope>
    <source>
        <strain evidence="4">cv. WK10039</strain>
    </source>
</reference>
<protein>
    <submittedName>
        <fullName evidence="5">Uncharacterized protein LOC108844940</fullName>
    </submittedName>
</protein>
<feature type="domain" description="DC1" evidence="2">
    <location>
        <begin position="472"/>
        <end position="514"/>
    </location>
</feature>
<evidence type="ECO:0000313" key="5">
    <source>
        <dbReference type="RefSeq" id="XP_056861906.1"/>
    </source>
</evidence>
<organism evidence="4 5">
    <name type="scientific">Raphanus sativus</name>
    <name type="common">Radish</name>
    <name type="synonym">Raphanus raphanistrum var. sativus</name>
    <dbReference type="NCBI Taxonomy" id="3726"/>
    <lineage>
        <taxon>Eukaryota</taxon>
        <taxon>Viridiplantae</taxon>
        <taxon>Streptophyta</taxon>
        <taxon>Embryophyta</taxon>
        <taxon>Tracheophyta</taxon>
        <taxon>Spermatophyta</taxon>
        <taxon>Magnoliopsida</taxon>
        <taxon>eudicotyledons</taxon>
        <taxon>Gunneridae</taxon>
        <taxon>Pentapetalae</taxon>
        <taxon>rosids</taxon>
        <taxon>malvids</taxon>
        <taxon>Brassicales</taxon>
        <taxon>Brassicaceae</taxon>
        <taxon>Brassiceae</taxon>
        <taxon>Raphanus</taxon>
    </lineage>
</organism>
<sequence length="644" mass="74568">MDSDGGFHEVEKDGELFLVYHHPKYRPVPQIKSLSSAAEVANDDHPPLPIFICPYVRWQKEDPGNFRSFMIDSSPEFVLSSEASYNRHVLTLFWCNNETIDDNGKCGICSFASDCGTNYYFCAWCHSKYHKECVESPLKIKHPYYPHHSPLQLYYHKGYTDCIHCGREVANGLIYHCTVYQIFMHPVCAMKPIPIVIDQQKIHDHPLTPFPRQNSVHDHPLTFFPRQNSLICNVCGSLEKYPTYICVRCNFVAHRVCAEFPHTIKISRHPHRISRVSSLRYEKWPCGVCRKSIDGNYGAYTCNQCGEYYAVHSKCALGTGVWDGEELKGVPEKDDIAQDAPPFSKISEGVVHYFLHEHHLRLEKNVLLDDENKFCEACLMPIIEDELYSCADECEFILHETCLKARRRIQHALHPHPLTLKANNNYVSSSSGQCTACSRTCGGFVYECPKHECSFKLDVRCALISEPFDYQGHEHPLFLSLDPYVHVLCKVCKWRQNYSLNCIKCDFIVCMECATLPYKVRYKNDKHFLTLSWGEEEERCEKYWCEECEDIVKNLFYWCNDCCTILHTHCLFSEDPYLKPGQVLLEVREKKEFQILPKSNTSRPICPFCKKPCQGKRFTRDKLIACSASCVSGMAYIRAREREF</sequence>
<dbReference type="SUPFAM" id="SSF57889">
    <property type="entry name" value="Cysteine-rich domain"/>
    <property type="match status" value="4"/>
</dbReference>
<keyword evidence="4" id="KW-1185">Reference proteome</keyword>
<dbReference type="GeneID" id="108844940"/>
<evidence type="ECO:0000259" key="3">
    <source>
        <dbReference type="Pfam" id="PF22926"/>
    </source>
</evidence>
<feature type="domain" description="DC1" evidence="2">
    <location>
        <begin position="216"/>
        <end position="258"/>
    </location>
</feature>
<dbReference type="RefSeq" id="XP_056861906.1">
    <property type="nucleotide sequence ID" value="XM_057005926.1"/>
</dbReference>
<dbReference type="PANTHER" id="PTHR32410:SF181">
    <property type="entry name" value="CYSTEINE_HISTIDINE-RICH C1 DOMAIN FAMILY PROTEIN"/>
    <property type="match status" value="1"/>
</dbReference>
<dbReference type="AlphaFoldDB" id="A0A9W3DDX4"/>
<accession>A0A9W3DDX4</accession>
<feature type="domain" description="DC1" evidence="2">
    <location>
        <begin position="268"/>
        <end position="316"/>
    </location>
</feature>
<dbReference type="InterPro" id="IPR054483">
    <property type="entry name" value="DC1-like_CT"/>
</dbReference>
<dbReference type="PANTHER" id="PTHR32410">
    <property type="entry name" value="CYSTEINE/HISTIDINE-RICH C1 DOMAIN FAMILY PROTEIN"/>
    <property type="match status" value="1"/>
</dbReference>
<dbReference type="InterPro" id="IPR053192">
    <property type="entry name" value="Vacuole_Formation_Reg"/>
</dbReference>
<evidence type="ECO:0000256" key="1">
    <source>
        <dbReference type="ARBA" id="ARBA00022737"/>
    </source>
</evidence>
<name>A0A9W3DDX4_RAPSA</name>
<dbReference type="InterPro" id="IPR004146">
    <property type="entry name" value="DC1"/>
</dbReference>
<gene>
    <name evidence="5" type="primary">LOC108844940</name>
</gene>
<dbReference type="KEGG" id="rsz:108844940"/>
<evidence type="ECO:0000313" key="4">
    <source>
        <dbReference type="Proteomes" id="UP000504610"/>
    </source>
</evidence>
<dbReference type="OrthoDB" id="1020721at2759"/>
<dbReference type="InterPro" id="IPR046349">
    <property type="entry name" value="C1-like_sf"/>
</dbReference>
<dbReference type="Proteomes" id="UP000504610">
    <property type="component" value="Chromosome 3"/>
</dbReference>
<feature type="domain" description="DC1" evidence="2">
    <location>
        <begin position="354"/>
        <end position="402"/>
    </location>
</feature>
<proteinExistence type="predicted"/>
<feature type="domain" description="DC1-like C-terminal" evidence="3">
    <location>
        <begin position="593"/>
        <end position="631"/>
    </location>
</feature>
<dbReference type="Pfam" id="PF03107">
    <property type="entry name" value="C1_2"/>
    <property type="match status" value="5"/>
</dbReference>
<reference evidence="5" key="2">
    <citation type="submission" date="2025-08" db="UniProtKB">
        <authorList>
            <consortium name="RefSeq"/>
        </authorList>
    </citation>
    <scope>IDENTIFICATION</scope>
    <source>
        <tissue evidence="5">Leaf</tissue>
    </source>
</reference>